<dbReference type="EMBL" id="CP030840">
    <property type="protein sequence ID" value="AXC14750.1"/>
    <property type="molecule type" value="Genomic_DNA"/>
</dbReference>
<dbReference type="SUPFAM" id="SSF55073">
    <property type="entry name" value="Nucleotide cyclase"/>
    <property type="match status" value="1"/>
</dbReference>
<dbReference type="InterPro" id="IPR000160">
    <property type="entry name" value="GGDEF_dom"/>
</dbReference>
<keyword evidence="2" id="KW-0597">Phosphoprotein</keyword>
<name>A0A2Z5G706_9BACT</name>
<protein>
    <recommendedName>
        <fullName evidence="1">diguanylate cyclase</fullName>
        <ecNumber evidence="1">2.7.7.65</ecNumber>
    </recommendedName>
</protein>
<organism evidence="5 6">
    <name type="scientific">Acidisarcina polymorpha</name>
    <dbReference type="NCBI Taxonomy" id="2211140"/>
    <lineage>
        <taxon>Bacteria</taxon>
        <taxon>Pseudomonadati</taxon>
        <taxon>Acidobacteriota</taxon>
        <taxon>Terriglobia</taxon>
        <taxon>Terriglobales</taxon>
        <taxon>Acidobacteriaceae</taxon>
        <taxon>Acidisarcina</taxon>
    </lineage>
</organism>
<dbReference type="SUPFAM" id="SSF52172">
    <property type="entry name" value="CheY-like"/>
    <property type="match status" value="1"/>
</dbReference>
<feature type="domain" description="Response regulatory" evidence="3">
    <location>
        <begin position="24"/>
        <end position="144"/>
    </location>
</feature>
<dbReference type="KEGG" id="abas:ACPOL_5502"/>
<dbReference type="SMART" id="SM00448">
    <property type="entry name" value="REC"/>
    <property type="match status" value="1"/>
</dbReference>
<proteinExistence type="predicted"/>
<dbReference type="InterPro" id="IPR043128">
    <property type="entry name" value="Rev_trsase/Diguanyl_cyclase"/>
</dbReference>
<reference evidence="5 6" key="1">
    <citation type="journal article" date="2018" name="Front. Microbiol.">
        <title>Hydrolytic Capabilities as a Key to Environmental Success: Chitinolytic and Cellulolytic Acidobacteria From Acidic Sub-arctic Soils and Boreal Peatlands.</title>
        <authorList>
            <person name="Belova S.E."/>
            <person name="Ravin N.V."/>
            <person name="Pankratov T.A."/>
            <person name="Rakitin A.L."/>
            <person name="Ivanova A.A."/>
            <person name="Beletsky A.V."/>
            <person name="Mardanov A.V."/>
            <person name="Sinninghe Damste J.S."/>
            <person name="Dedysh S.N."/>
        </authorList>
    </citation>
    <scope>NUCLEOTIDE SEQUENCE [LARGE SCALE GENOMIC DNA]</scope>
    <source>
        <strain evidence="5 6">SBC82</strain>
    </source>
</reference>
<feature type="domain" description="GGDEF" evidence="4">
    <location>
        <begin position="194"/>
        <end position="325"/>
    </location>
</feature>
<dbReference type="PANTHER" id="PTHR45138">
    <property type="entry name" value="REGULATORY COMPONENTS OF SENSORY TRANSDUCTION SYSTEM"/>
    <property type="match status" value="1"/>
</dbReference>
<dbReference type="Gene3D" id="3.40.50.2300">
    <property type="match status" value="1"/>
</dbReference>
<evidence type="ECO:0000256" key="2">
    <source>
        <dbReference type="PROSITE-ProRule" id="PRU00169"/>
    </source>
</evidence>
<dbReference type="GO" id="GO:0043709">
    <property type="term" value="P:cell adhesion involved in single-species biofilm formation"/>
    <property type="evidence" value="ECO:0007669"/>
    <property type="project" value="TreeGrafter"/>
</dbReference>
<dbReference type="PROSITE" id="PS50110">
    <property type="entry name" value="RESPONSE_REGULATORY"/>
    <property type="match status" value="1"/>
</dbReference>
<dbReference type="InterPro" id="IPR029787">
    <property type="entry name" value="Nucleotide_cyclase"/>
</dbReference>
<dbReference type="Pfam" id="PF00990">
    <property type="entry name" value="GGDEF"/>
    <property type="match status" value="1"/>
</dbReference>
<dbReference type="PANTHER" id="PTHR45138:SF24">
    <property type="entry name" value="DIGUANYLATE CYCLASE DGCC-RELATED"/>
    <property type="match status" value="1"/>
</dbReference>
<dbReference type="RefSeq" id="WP_114209461.1">
    <property type="nucleotide sequence ID" value="NZ_CP030840.1"/>
</dbReference>
<evidence type="ECO:0000313" key="6">
    <source>
        <dbReference type="Proteomes" id="UP000253606"/>
    </source>
</evidence>
<dbReference type="GO" id="GO:0052621">
    <property type="term" value="F:diguanylate cyclase activity"/>
    <property type="evidence" value="ECO:0007669"/>
    <property type="project" value="UniProtKB-EC"/>
</dbReference>
<evidence type="ECO:0000259" key="4">
    <source>
        <dbReference type="PROSITE" id="PS50887"/>
    </source>
</evidence>
<evidence type="ECO:0000256" key="1">
    <source>
        <dbReference type="ARBA" id="ARBA00012528"/>
    </source>
</evidence>
<dbReference type="Proteomes" id="UP000253606">
    <property type="component" value="Chromosome"/>
</dbReference>
<accession>A0A2Z5G706</accession>
<dbReference type="AlphaFoldDB" id="A0A2Z5G706"/>
<dbReference type="NCBIfam" id="TIGR00254">
    <property type="entry name" value="GGDEF"/>
    <property type="match status" value="1"/>
</dbReference>
<dbReference type="InterPro" id="IPR050469">
    <property type="entry name" value="Diguanylate_Cyclase"/>
</dbReference>
<keyword evidence="6" id="KW-1185">Reference proteome</keyword>
<dbReference type="SMART" id="SM00267">
    <property type="entry name" value="GGDEF"/>
    <property type="match status" value="1"/>
</dbReference>
<dbReference type="InterPro" id="IPR001789">
    <property type="entry name" value="Sig_transdc_resp-reg_receiver"/>
</dbReference>
<sequence length="350" mass="38173">MGKLSQANQSAISASSSGLALRSRILVGAADSLERSILRDLLADWGYQVITADDGAALLEALNEGEPAPILIVDNALAGLDGVALLHQFHWQSSRCRCWTIALTDSSESPGKGSRALARGIHIDDFLTKPVNEFDLRVSLHAAFRVRAIHAEMLESVDAARFHASRDSLTGLWNRESLLTRLFLETDRAQRMGSPLAFLLFDLDHFSLVNQRYGYDGGDNILRQFASRLRRHLRSYDLAGRCGEDEFLIAMPGCSMRDAWGMAQRLQDCIRRRPFDILKASVSVTASFGIAQSGGRSPLLVLREAESTLRAAKQAGGDCVRCFPASTVVHPIGHSATPGSSQGPWELSGD</sequence>
<gene>
    <name evidence="5" type="ORF">ACPOL_5502</name>
</gene>
<feature type="modified residue" description="4-aspartylphosphate" evidence="2">
    <location>
        <position position="74"/>
    </location>
</feature>
<dbReference type="GO" id="GO:0000160">
    <property type="term" value="P:phosphorelay signal transduction system"/>
    <property type="evidence" value="ECO:0007669"/>
    <property type="project" value="InterPro"/>
</dbReference>
<dbReference type="GO" id="GO:0005886">
    <property type="term" value="C:plasma membrane"/>
    <property type="evidence" value="ECO:0007669"/>
    <property type="project" value="TreeGrafter"/>
</dbReference>
<dbReference type="OrthoDB" id="9804955at2"/>
<dbReference type="EC" id="2.7.7.65" evidence="1"/>
<evidence type="ECO:0000259" key="3">
    <source>
        <dbReference type="PROSITE" id="PS50110"/>
    </source>
</evidence>
<dbReference type="CDD" id="cd00156">
    <property type="entry name" value="REC"/>
    <property type="match status" value="1"/>
</dbReference>
<evidence type="ECO:0000313" key="5">
    <source>
        <dbReference type="EMBL" id="AXC14750.1"/>
    </source>
</evidence>
<dbReference type="PROSITE" id="PS50887">
    <property type="entry name" value="GGDEF"/>
    <property type="match status" value="1"/>
</dbReference>
<dbReference type="InterPro" id="IPR011006">
    <property type="entry name" value="CheY-like_superfamily"/>
</dbReference>
<dbReference type="Gene3D" id="3.30.70.270">
    <property type="match status" value="1"/>
</dbReference>
<dbReference type="Pfam" id="PF00072">
    <property type="entry name" value="Response_reg"/>
    <property type="match status" value="1"/>
</dbReference>
<dbReference type="GO" id="GO:1902201">
    <property type="term" value="P:negative regulation of bacterial-type flagellum-dependent cell motility"/>
    <property type="evidence" value="ECO:0007669"/>
    <property type="project" value="TreeGrafter"/>
</dbReference>
<dbReference type="CDD" id="cd01949">
    <property type="entry name" value="GGDEF"/>
    <property type="match status" value="1"/>
</dbReference>